<evidence type="ECO:0000256" key="1">
    <source>
        <dbReference type="SAM" id="MobiDB-lite"/>
    </source>
</evidence>
<dbReference type="EMBL" id="JAEVFJ010000016">
    <property type="protein sequence ID" value="KAH8100260.1"/>
    <property type="molecule type" value="Genomic_DNA"/>
</dbReference>
<protein>
    <submittedName>
        <fullName evidence="2">Uncharacterized protein</fullName>
    </submittedName>
</protein>
<dbReference type="AlphaFoldDB" id="A0A8K0UP44"/>
<proteinExistence type="predicted"/>
<reference evidence="2" key="1">
    <citation type="journal article" date="2021" name="New Phytol.">
        <title>Evolutionary innovations through gain and loss of genes in the ectomycorrhizal Boletales.</title>
        <authorList>
            <person name="Wu G."/>
            <person name="Miyauchi S."/>
            <person name="Morin E."/>
            <person name="Kuo A."/>
            <person name="Drula E."/>
            <person name="Varga T."/>
            <person name="Kohler A."/>
            <person name="Feng B."/>
            <person name="Cao Y."/>
            <person name="Lipzen A."/>
            <person name="Daum C."/>
            <person name="Hundley H."/>
            <person name="Pangilinan J."/>
            <person name="Johnson J."/>
            <person name="Barry K."/>
            <person name="LaButti K."/>
            <person name="Ng V."/>
            <person name="Ahrendt S."/>
            <person name="Min B."/>
            <person name="Choi I.G."/>
            <person name="Park H."/>
            <person name="Plett J.M."/>
            <person name="Magnuson J."/>
            <person name="Spatafora J.W."/>
            <person name="Nagy L.G."/>
            <person name="Henrissat B."/>
            <person name="Grigoriev I.V."/>
            <person name="Yang Z.L."/>
            <person name="Xu J."/>
            <person name="Martin F.M."/>
        </authorList>
    </citation>
    <scope>NUCLEOTIDE SEQUENCE</scope>
    <source>
        <strain evidence="2">KKN 215</strain>
    </source>
</reference>
<feature type="region of interest" description="Disordered" evidence="1">
    <location>
        <begin position="1"/>
        <end position="21"/>
    </location>
</feature>
<gene>
    <name evidence="2" type="ORF">BXZ70DRAFT_179180</name>
</gene>
<sequence length="302" mass="32868">MSRFKQDIDAGADGSGGDNIGIRTTISPAELLLPSSDARGFTHLDVDDQALAAIVQKVEDGGLRNIMIRTSTAGRAGSYGVFYIAADTKSGVDEGSQDQSDTHEKKSKTIQVTQINDPPCTVCSRRGTSCASTSGSKSMRCDYCYQSHRTCSLYPSRKRKAPSTPSEYATAESEPTGSQRKKVRSKSCVRPSSVSPEPSQTGLEYPVAAQEEEGPRGDPHVEPAASMVGQSRRGSEEAHMSEVENLRHAREEFFRELEELRREHRELIGGSLSHSYRNLYIKAKAWSAEEDLCLQVVAGSCG</sequence>
<dbReference type="Proteomes" id="UP000813824">
    <property type="component" value="Unassembled WGS sequence"/>
</dbReference>
<accession>A0A8K0UP44</accession>
<organism evidence="2 3">
    <name type="scientific">Cristinia sonorae</name>
    <dbReference type="NCBI Taxonomy" id="1940300"/>
    <lineage>
        <taxon>Eukaryota</taxon>
        <taxon>Fungi</taxon>
        <taxon>Dikarya</taxon>
        <taxon>Basidiomycota</taxon>
        <taxon>Agaricomycotina</taxon>
        <taxon>Agaricomycetes</taxon>
        <taxon>Agaricomycetidae</taxon>
        <taxon>Agaricales</taxon>
        <taxon>Pleurotineae</taxon>
        <taxon>Stephanosporaceae</taxon>
        <taxon>Cristinia</taxon>
    </lineage>
</organism>
<feature type="region of interest" description="Disordered" evidence="1">
    <location>
        <begin position="90"/>
        <end position="111"/>
    </location>
</feature>
<feature type="region of interest" description="Disordered" evidence="1">
    <location>
        <begin position="155"/>
        <end position="237"/>
    </location>
</feature>
<feature type="compositionally biased region" description="Polar residues" evidence="1">
    <location>
        <begin position="190"/>
        <end position="202"/>
    </location>
</feature>
<comment type="caution">
    <text evidence="2">The sequence shown here is derived from an EMBL/GenBank/DDBJ whole genome shotgun (WGS) entry which is preliminary data.</text>
</comment>
<evidence type="ECO:0000313" key="2">
    <source>
        <dbReference type="EMBL" id="KAH8100260.1"/>
    </source>
</evidence>
<feature type="compositionally biased region" description="Polar residues" evidence="1">
    <location>
        <begin position="163"/>
        <end position="178"/>
    </location>
</feature>
<name>A0A8K0UP44_9AGAR</name>
<keyword evidence="3" id="KW-1185">Reference proteome</keyword>
<evidence type="ECO:0000313" key="3">
    <source>
        <dbReference type="Proteomes" id="UP000813824"/>
    </source>
</evidence>